<feature type="compositionally biased region" description="Low complexity" evidence="1">
    <location>
        <begin position="72"/>
        <end position="81"/>
    </location>
</feature>
<proteinExistence type="predicted"/>
<dbReference type="EMBL" id="FPBA01000012">
    <property type="protein sequence ID" value="SFT82537.1"/>
    <property type="molecule type" value="Genomic_DNA"/>
</dbReference>
<reference evidence="4" key="1">
    <citation type="submission" date="2016-10" db="EMBL/GenBank/DDBJ databases">
        <authorList>
            <person name="Varghese N."/>
            <person name="Submissions S."/>
        </authorList>
    </citation>
    <scope>NUCLEOTIDE SEQUENCE [LARGE SCALE GENOMIC DNA]</scope>
    <source>
        <strain evidence="4">DSM 46136</strain>
    </source>
</reference>
<evidence type="ECO:0000313" key="3">
    <source>
        <dbReference type="EMBL" id="SFT82537.1"/>
    </source>
</evidence>
<evidence type="ECO:0000256" key="1">
    <source>
        <dbReference type="SAM" id="MobiDB-lite"/>
    </source>
</evidence>
<keyword evidence="2" id="KW-1133">Transmembrane helix</keyword>
<keyword evidence="2" id="KW-0472">Membrane</keyword>
<feature type="transmembrane region" description="Helical" evidence="2">
    <location>
        <begin position="20"/>
        <end position="46"/>
    </location>
</feature>
<sequence>MRRRYEDQPDASPKWSPARLLAVAVLSALVALAVLAGVVLAVVAALTGDEASASAAGREVAPPSATVSRQNALAAAPMPTADPDDALPGPVSTRAPALLELPRATGIGPADVPTGFPRTPEGALAQLAALDVTAMESGSIDGVRRVITGWAAPGGPTARTWSGVHGMARLLSAAGLSGAGSPQLAVVVRPVTGLVKGTVGPDFAVVCVNSELTVTVERTARIAVADCQRMAWTGGRWVIGPGAEPAPAPSVWPGTDAATAAGYRELRHG</sequence>
<evidence type="ECO:0000313" key="4">
    <source>
        <dbReference type="Proteomes" id="UP000199546"/>
    </source>
</evidence>
<organism evidence="3 4">
    <name type="scientific">Geodermatophilus amargosae</name>
    <dbReference type="NCBI Taxonomy" id="1296565"/>
    <lineage>
        <taxon>Bacteria</taxon>
        <taxon>Bacillati</taxon>
        <taxon>Actinomycetota</taxon>
        <taxon>Actinomycetes</taxon>
        <taxon>Geodermatophilales</taxon>
        <taxon>Geodermatophilaceae</taxon>
        <taxon>Geodermatophilus</taxon>
    </lineage>
</organism>
<dbReference type="STRING" id="1296565.SAMN05660657_03312"/>
<protein>
    <submittedName>
        <fullName evidence="3">Uncharacterized protein</fullName>
    </submittedName>
</protein>
<dbReference type="Proteomes" id="UP000199546">
    <property type="component" value="Unassembled WGS sequence"/>
</dbReference>
<keyword evidence="2" id="KW-0812">Transmembrane</keyword>
<dbReference type="RefSeq" id="WP_093581034.1">
    <property type="nucleotide sequence ID" value="NZ_FPBA01000012.1"/>
</dbReference>
<gene>
    <name evidence="3" type="ORF">SAMN05660657_03312</name>
</gene>
<accession>A0A1I7B5X8</accession>
<feature type="region of interest" description="Disordered" evidence="1">
    <location>
        <begin position="53"/>
        <end position="93"/>
    </location>
</feature>
<evidence type="ECO:0000256" key="2">
    <source>
        <dbReference type="SAM" id="Phobius"/>
    </source>
</evidence>
<keyword evidence="4" id="KW-1185">Reference proteome</keyword>
<dbReference type="OrthoDB" id="5188560at2"/>
<dbReference type="AlphaFoldDB" id="A0A1I7B5X8"/>
<name>A0A1I7B5X8_9ACTN</name>